<dbReference type="PANTHER" id="PTHR43528:SF1">
    <property type="entry name" value="ALPHA-KETOGLUTARATE PERMEASE"/>
    <property type="match status" value="1"/>
</dbReference>
<feature type="domain" description="Major facilitator superfamily (MFS) profile" evidence="13">
    <location>
        <begin position="42"/>
        <end position="456"/>
    </location>
</feature>
<dbReference type="FunFam" id="1.20.1250.20:FF:000001">
    <property type="entry name" value="Dicarboxylate MFS transporter"/>
    <property type="match status" value="1"/>
</dbReference>
<feature type="transmembrane region" description="Helical" evidence="12">
    <location>
        <begin position="180"/>
        <end position="201"/>
    </location>
</feature>
<evidence type="ECO:0000256" key="6">
    <source>
        <dbReference type="ARBA" id="ARBA00022847"/>
    </source>
</evidence>
<keyword evidence="15" id="KW-1185">Reference proteome</keyword>
<evidence type="ECO:0000256" key="8">
    <source>
        <dbReference type="ARBA" id="ARBA00023136"/>
    </source>
</evidence>
<dbReference type="InterPro" id="IPR005829">
    <property type="entry name" value="Sugar_transporter_CS"/>
</dbReference>
<dbReference type="InterPro" id="IPR020846">
    <property type="entry name" value="MFS_dom"/>
</dbReference>
<dbReference type="OrthoDB" id="9066401at2"/>
<keyword evidence="6" id="KW-0769">Symport</keyword>
<evidence type="ECO:0000256" key="4">
    <source>
        <dbReference type="ARBA" id="ARBA00022475"/>
    </source>
</evidence>
<feature type="compositionally biased region" description="Basic and acidic residues" evidence="11">
    <location>
        <begin position="1"/>
        <end position="10"/>
    </location>
</feature>
<dbReference type="Gene3D" id="1.20.1250.20">
    <property type="entry name" value="MFS general substrate transporter like domains"/>
    <property type="match status" value="2"/>
</dbReference>
<organism evidence="14 15">
    <name type="scientific">Bifidobacterium goeldii</name>
    <dbReference type="NCBI Taxonomy" id="2306975"/>
    <lineage>
        <taxon>Bacteria</taxon>
        <taxon>Bacillati</taxon>
        <taxon>Actinomycetota</taxon>
        <taxon>Actinomycetes</taxon>
        <taxon>Bifidobacteriales</taxon>
        <taxon>Bifidobacteriaceae</taxon>
        <taxon>Bifidobacterium</taxon>
    </lineage>
</organism>
<comment type="similarity">
    <text evidence="2">Belongs to the major facilitator superfamily. Metabolite:H+ Symporter (MHS) family (TC 2.A.1.6) family.</text>
</comment>
<dbReference type="Proteomes" id="UP000287533">
    <property type="component" value="Unassembled WGS sequence"/>
</dbReference>
<feature type="transmembrane region" description="Helical" evidence="12">
    <location>
        <begin position="84"/>
        <end position="105"/>
    </location>
</feature>
<feature type="transmembrane region" description="Helical" evidence="12">
    <location>
        <begin position="213"/>
        <end position="233"/>
    </location>
</feature>
<feature type="transmembrane region" description="Helical" evidence="12">
    <location>
        <begin position="400"/>
        <end position="424"/>
    </location>
</feature>
<evidence type="ECO:0000313" key="15">
    <source>
        <dbReference type="Proteomes" id="UP000287533"/>
    </source>
</evidence>
<evidence type="ECO:0000256" key="7">
    <source>
        <dbReference type="ARBA" id="ARBA00022989"/>
    </source>
</evidence>
<dbReference type="PANTHER" id="PTHR43528">
    <property type="entry name" value="ALPHA-KETOGLUTARATE PERMEASE"/>
    <property type="match status" value="1"/>
</dbReference>
<keyword evidence="5 12" id="KW-0812">Transmembrane</keyword>
<proteinExistence type="inferred from homology"/>
<reference evidence="14 15" key="1">
    <citation type="submission" date="2018-09" db="EMBL/GenBank/DDBJ databases">
        <title>Characterization of the phylogenetic diversity of five novel species belonging to the genus Bifidobacterium.</title>
        <authorList>
            <person name="Lugli G.A."/>
            <person name="Duranti S."/>
            <person name="Milani C."/>
        </authorList>
    </citation>
    <scope>NUCLEOTIDE SEQUENCE [LARGE SCALE GENOMIC DNA]</scope>
    <source>
        <strain evidence="14 15">2034B</strain>
    </source>
</reference>
<dbReference type="PROSITE" id="PS50850">
    <property type="entry name" value="MFS"/>
    <property type="match status" value="1"/>
</dbReference>
<evidence type="ECO:0000256" key="12">
    <source>
        <dbReference type="SAM" id="Phobius"/>
    </source>
</evidence>
<keyword evidence="3" id="KW-0813">Transport</keyword>
<feature type="transmembrane region" description="Helical" evidence="12">
    <location>
        <begin position="54"/>
        <end position="72"/>
    </location>
</feature>
<feature type="transmembrane region" description="Helical" evidence="12">
    <location>
        <begin position="125"/>
        <end position="149"/>
    </location>
</feature>
<accession>A0A430FLK2</accession>
<dbReference type="RefSeq" id="WP_125980400.1">
    <property type="nucleotide sequence ID" value="NZ_QXGL01000002.1"/>
</dbReference>
<evidence type="ECO:0000256" key="9">
    <source>
        <dbReference type="ARBA" id="ARBA00037295"/>
    </source>
</evidence>
<dbReference type="GO" id="GO:0015293">
    <property type="term" value="F:symporter activity"/>
    <property type="evidence" value="ECO:0007669"/>
    <property type="project" value="UniProtKB-KW"/>
</dbReference>
<evidence type="ECO:0000259" key="13">
    <source>
        <dbReference type="PROSITE" id="PS50850"/>
    </source>
</evidence>
<evidence type="ECO:0000256" key="11">
    <source>
        <dbReference type="SAM" id="MobiDB-lite"/>
    </source>
</evidence>
<keyword evidence="4" id="KW-1003">Cell membrane</keyword>
<evidence type="ECO:0000256" key="2">
    <source>
        <dbReference type="ARBA" id="ARBA00008240"/>
    </source>
</evidence>
<dbReference type="PROSITE" id="PS00216">
    <property type="entry name" value="SUGAR_TRANSPORT_1"/>
    <property type="match status" value="1"/>
</dbReference>
<evidence type="ECO:0000313" key="14">
    <source>
        <dbReference type="EMBL" id="RSX53660.1"/>
    </source>
</evidence>
<gene>
    <name evidence="14" type="ORF">D2E25_0983</name>
</gene>
<comment type="caution">
    <text evidence="14">The sequence shown here is derived from an EMBL/GenBank/DDBJ whole genome shotgun (WGS) entry which is preliminary data.</text>
</comment>
<feature type="region of interest" description="Disordered" evidence="11">
    <location>
        <begin position="1"/>
        <end position="20"/>
    </location>
</feature>
<sequence length="476" mass="50983">MNTTANKEHSAASPASSTTAAITASTPQLNIPEASNSTIRKLTFSSFMGNFIEWFDYASYTYFATVIATIFFPNQDPTVSLIQAFAVFALSFVARPIGAAFWGSWGDRHGRKSTLTHSILFMSGATFLIGCLPGYATIGIAAPILLLLLRCCQSFSASGEYAGAATFLSESVGHHRRGTIAGFIPASEAAGLLGGSAVYLIESTLMSDAMMNAWGWRVPFLLAAPFGLITLFIREHLSESPAYQQEQQLVHAQQQSEKVTPLRVLFRSYRKPLVLTFGACVLNAVGFYTVLTYLPTYLTTTLHTDDTLASAATTTTLIVYVAFVIFTGYLSDKFGRKRVMLAASVLFVIFTVPAFLLLDTGNAVAIFAGEMGMAMILALNDGVLVSFLPETFPTEVRLSGFAISFNTANAIFGGTAPLVATTLISATGNALVPAYYLVAIAAIAFVAIWHTQLNKDLFFSSVKTPVVTPALSPAIA</sequence>
<dbReference type="AlphaFoldDB" id="A0A430FLK2"/>
<keyword evidence="7 12" id="KW-1133">Transmembrane helix</keyword>
<dbReference type="InterPro" id="IPR011701">
    <property type="entry name" value="MFS"/>
</dbReference>
<protein>
    <recommendedName>
        <fullName evidence="10">Putative proline/betaine transporter</fullName>
    </recommendedName>
</protein>
<feature type="transmembrane region" description="Helical" evidence="12">
    <location>
        <begin position="364"/>
        <end position="388"/>
    </location>
</feature>
<evidence type="ECO:0000256" key="1">
    <source>
        <dbReference type="ARBA" id="ARBA00004651"/>
    </source>
</evidence>
<keyword evidence="8 12" id="KW-0472">Membrane</keyword>
<feature type="transmembrane region" description="Helical" evidence="12">
    <location>
        <begin position="430"/>
        <end position="449"/>
    </location>
</feature>
<comment type="subcellular location">
    <subcellularLocation>
        <location evidence="1">Cell membrane</location>
        <topology evidence="1">Multi-pass membrane protein</topology>
    </subcellularLocation>
</comment>
<dbReference type="InterPro" id="IPR051084">
    <property type="entry name" value="H+-coupled_symporters"/>
</dbReference>
<evidence type="ECO:0000256" key="5">
    <source>
        <dbReference type="ARBA" id="ARBA00022692"/>
    </source>
</evidence>
<name>A0A430FLK2_9BIFI</name>
<feature type="transmembrane region" description="Helical" evidence="12">
    <location>
        <begin position="339"/>
        <end position="358"/>
    </location>
</feature>
<feature type="compositionally biased region" description="Low complexity" evidence="11">
    <location>
        <begin position="11"/>
        <end position="20"/>
    </location>
</feature>
<evidence type="ECO:0000256" key="3">
    <source>
        <dbReference type="ARBA" id="ARBA00022448"/>
    </source>
</evidence>
<feature type="transmembrane region" description="Helical" evidence="12">
    <location>
        <begin position="273"/>
        <end position="295"/>
    </location>
</feature>
<comment type="function">
    <text evidence="9">May be a proton symporter involved in the uptake of osmolytes such as proline and glycine betaine.</text>
</comment>
<dbReference type="InterPro" id="IPR036259">
    <property type="entry name" value="MFS_trans_sf"/>
</dbReference>
<dbReference type="GO" id="GO:0005886">
    <property type="term" value="C:plasma membrane"/>
    <property type="evidence" value="ECO:0007669"/>
    <property type="project" value="UniProtKB-SubCell"/>
</dbReference>
<dbReference type="EMBL" id="QXGL01000002">
    <property type="protein sequence ID" value="RSX53660.1"/>
    <property type="molecule type" value="Genomic_DNA"/>
</dbReference>
<evidence type="ECO:0000256" key="10">
    <source>
        <dbReference type="ARBA" id="ARBA00039918"/>
    </source>
</evidence>
<feature type="transmembrane region" description="Helical" evidence="12">
    <location>
        <begin position="307"/>
        <end position="327"/>
    </location>
</feature>
<dbReference type="Pfam" id="PF07690">
    <property type="entry name" value="MFS_1"/>
    <property type="match status" value="1"/>
</dbReference>
<dbReference type="SUPFAM" id="SSF103473">
    <property type="entry name" value="MFS general substrate transporter"/>
    <property type="match status" value="1"/>
</dbReference>